<comment type="caution">
    <text evidence="1">The sequence shown here is derived from an EMBL/GenBank/DDBJ whole genome shotgun (WGS) entry which is preliminary data.</text>
</comment>
<dbReference type="OrthoDB" id="797788at2"/>
<dbReference type="RefSeq" id="WP_104813934.1">
    <property type="nucleotide sequence ID" value="NZ_MQUB01000001.1"/>
</dbReference>
<protein>
    <submittedName>
        <fullName evidence="1">Uncharacterized protein</fullName>
    </submittedName>
</protein>
<dbReference type="AlphaFoldDB" id="A0A2S7KTM7"/>
<keyword evidence="2" id="KW-1185">Reference proteome</keyword>
<dbReference type="EMBL" id="MQUB01000001">
    <property type="protein sequence ID" value="PQB05989.1"/>
    <property type="molecule type" value="Genomic_DNA"/>
</dbReference>
<sequence>MKTDRYTRFILTIIAICLSINLTLQLGLIEPAFAATPDSYIPDVPALEKTIPATNTIDVRIVDINTYDELNVNIKSIDSYEEMKVNIKSIDTQDELDVNLDEIGGQWISSGDPLPVKLD</sequence>
<dbReference type="Proteomes" id="UP000239800">
    <property type="component" value="Unassembled WGS sequence"/>
</dbReference>
<reference evidence="1 2" key="1">
    <citation type="submission" date="2016-11" db="EMBL/GenBank/DDBJ databases">
        <title>Trade-off between light-utilization and light-protection in marine flavobacteria.</title>
        <authorList>
            <person name="Kumagai Y."/>
        </authorList>
    </citation>
    <scope>NUCLEOTIDE SEQUENCE [LARGE SCALE GENOMIC DNA]</scope>
    <source>
        <strain evidence="1 2">NBRC 107741</strain>
    </source>
</reference>
<accession>A0A2S7KTM7</accession>
<organism evidence="1 2">
    <name type="scientific">Aureitalea marina</name>
    <dbReference type="NCBI Taxonomy" id="930804"/>
    <lineage>
        <taxon>Bacteria</taxon>
        <taxon>Pseudomonadati</taxon>
        <taxon>Bacteroidota</taxon>
        <taxon>Flavobacteriia</taxon>
        <taxon>Flavobacteriales</taxon>
        <taxon>Flavobacteriaceae</taxon>
        <taxon>Aureitalea</taxon>
    </lineage>
</organism>
<gene>
    <name evidence="1" type="ORF">BST85_06830</name>
</gene>
<name>A0A2S7KTM7_9FLAO</name>
<evidence type="ECO:0000313" key="2">
    <source>
        <dbReference type="Proteomes" id="UP000239800"/>
    </source>
</evidence>
<evidence type="ECO:0000313" key="1">
    <source>
        <dbReference type="EMBL" id="PQB05989.1"/>
    </source>
</evidence>
<proteinExistence type="predicted"/>